<evidence type="ECO:0000259" key="1">
    <source>
        <dbReference type="Pfam" id="PF07561"/>
    </source>
</evidence>
<evidence type="ECO:0000313" key="2">
    <source>
        <dbReference type="EMBL" id="HIT93582.1"/>
    </source>
</evidence>
<feature type="domain" description="DUF1540" evidence="1">
    <location>
        <begin position="8"/>
        <end position="50"/>
    </location>
</feature>
<comment type="caution">
    <text evidence="2">The sequence shown here is derived from an EMBL/GenBank/DDBJ whole genome shotgun (WGS) entry which is preliminary data.</text>
</comment>
<dbReference type="Proteomes" id="UP000824160">
    <property type="component" value="Unassembled WGS sequence"/>
</dbReference>
<name>A0A9D1KS10_9FIRM</name>
<accession>A0A9D1KS10</accession>
<reference evidence="2" key="1">
    <citation type="submission" date="2020-10" db="EMBL/GenBank/DDBJ databases">
        <authorList>
            <person name="Gilroy R."/>
        </authorList>
    </citation>
    <scope>NUCLEOTIDE SEQUENCE</scope>
    <source>
        <strain evidence="2">ChiBcec7-5410</strain>
    </source>
</reference>
<dbReference type="EMBL" id="DVLW01000008">
    <property type="protein sequence ID" value="HIT93582.1"/>
    <property type="molecule type" value="Genomic_DNA"/>
</dbReference>
<dbReference type="Pfam" id="PF07561">
    <property type="entry name" value="DUF1540"/>
    <property type="match status" value="1"/>
</dbReference>
<dbReference type="InterPro" id="IPR011437">
    <property type="entry name" value="DUF1540"/>
</dbReference>
<dbReference type="AlphaFoldDB" id="A0A9D1KS10"/>
<sequence length="53" mass="5950">MDTPNRSIKCNVSNCRNHCCNEDYCSLSCITVGTHEMNPTQDACTDCMSFVKK</sequence>
<gene>
    <name evidence="2" type="ORF">IAC43_00185</name>
</gene>
<proteinExistence type="predicted"/>
<evidence type="ECO:0000313" key="3">
    <source>
        <dbReference type="Proteomes" id="UP000824160"/>
    </source>
</evidence>
<protein>
    <submittedName>
        <fullName evidence="2">DUF1540 domain-containing protein</fullName>
    </submittedName>
</protein>
<organism evidence="2 3">
    <name type="scientific">Candidatus Faecivivens stercoripullorum</name>
    <dbReference type="NCBI Taxonomy" id="2840805"/>
    <lineage>
        <taxon>Bacteria</taxon>
        <taxon>Bacillati</taxon>
        <taxon>Bacillota</taxon>
        <taxon>Clostridia</taxon>
        <taxon>Eubacteriales</taxon>
        <taxon>Oscillospiraceae</taxon>
        <taxon>Oscillospiraceae incertae sedis</taxon>
        <taxon>Candidatus Faecivivens</taxon>
    </lineage>
</organism>
<reference evidence="2" key="2">
    <citation type="journal article" date="2021" name="PeerJ">
        <title>Extensive microbial diversity within the chicken gut microbiome revealed by metagenomics and culture.</title>
        <authorList>
            <person name="Gilroy R."/>
            <person name="Ravi A."/>
            <person name="Getino M."/>
            <person name="Pursley I."/>
            <person name="Horton D.L."/>
            <person name="Alikhan N.F."/>
            <person name="Baker D."/>
            <person name="Gharbi K."/>
            <person name="Hall N."/>
            <person name="Watson M."/>
            <person name="Adriaenssens E.M."/>
            <person name="Foster-Nyarko E."/>
            <person name="Jarju S."/>
            <person name="Secka A."/>
            <person name="Antonio M."/>
            <person name="Oren A."/>
            <person name="Chaudhuri R.R."/>
            <person name="La Ragione R."/>
            <person name="Hildebrand F."/>
            <person name="Pallen M.J."/>
        </authorList>
    </citation>
    <scope>NUCLEOTIDE SEQUENCE</scope>
    <source>
        <strain evidence="2">ChiBcec7-5410</strain>
    </source>
</reference>